<evidence type="ECO:0008006" key="4">
    <source>
        <dbReference type="Google" id="ProtNLM"/>
    </source>
</evidence>
<dbReference type="Proteomes" id="UP001528850">
    <property type="component" value="Unassembled WGS sequence"/>
</dbReference>
<gene>
    <name evidence="2" type="ORF">P3W24_15995</name>
</gene>
<accession>A0ABT6BEP5</accession>
<sequence>MNVLGCVAALTAMLLVYLASPNQRALARPMGPGARIGASLFAVLALTAWIASETTLPGIFSTLSALMLGAVIFPYLLWLFRPAGQRKPR</sequence>
<dbReference type="EMBL" id="JARJJS010000005">
    <property type="protein sequence ID" value="MDF4026474.1"/>
    <property type="molecule type" value="Genomic_DNA"/>
</dbReference>
<evidence type="ECO:0000256" key="1">
    <source>
        <dbReference type="SAM" id="Phobius"/>
    </source>
</evidence>
<proteinExistence type="predicted"/>
<evidence type="ECO:0000313" key="2">
    <source>
        <dbReference type="EMBL" id="MDF4026474.1"/>
    </source>
</evidence>
<keyword evidence="1" id="KW-0472">Membrane</keyword>
<protein>
    <recommendedName>
        <fullName evidence="4">DUF3325 domain-containing protein</fullName>
    </recommendedName>
</protein>
<keyword evidence="1" id="KW-0812">Transmembrane</keyword>
<feature type="transmembrane region" description="Helical" evidence="1">
    <location>
        <begin position="59"/>
        <end position="80"/>
    </location>
</feature>
<keyword evidence="1" id="KW-1133">Transmembrane helix</keyword>
<organism evidence="2 3">
    <name type="scientific">Luteibacter sahnii</name>
    <dbReference type="NCBI Taxonomy" id="3021977"/>
    <lineage>
        <taxon>Bacteria</taxon>
        <taxon>Pseudomonadati</taxon>
        <taxon>Pseudomonadota</taxon>
        <taxon>Gammaproteobacteria</taxon>
        <taxon>Lysobacterales</taxon>
        <taxon>Rhodanobacteraceae</taxon>
        <taxon>Luteibacter</taxon>
    </lineage>
</organism>
<evidence type="ECO:0000313" key="3">
    <source>
        <dbReference type="Proteomes" id="UP001528850"/>
    </source>
</evidence>
<reference evidence="2 3" key="1">
    <citation type="journal article" date="2024" name="Curr. Microbiol.">
        <title>Luteibacter sahnii sp. nov., A Novel Yellow-Colored Xanthomonadin Pigment Producing Probiotic Bacterium from Healthy Rice Seed Microbiome.</title>
        <authorList>
            <person name="Jaiswal G."/>
            <person name="Rana R."/>
            <person name="Nayak P.K."/>
            <person name="Chouhan R."/>
            <person name="Gandhi S.G."/>
            <person name="Patel H.K."/>
            <person name="Patil P.B."/>
        </authorList>
    </citation>
    <scope>NUCLEOTIDE SEQUENCE [LARGE SCALE GENOMIC DNA]</scope>
    <source>
        <strain evidence="2 3">PPL201</strain>
    </source>
</reference>
<keyword evidence="3" id="KW-1185">Reference proteome</keyword>
<comment type="caution">
    <text evidence="2">The sequence shown here is derived from an EMBL/GenBank/DDBJ whole genome shotgun (WGS) entry which is preliminary data.</text>
</comment>
<name>A0ABT6BEP5_9GAMM</name>
<feature type="transmembrane region" description="Helical" evidence="1">
    <location>
        <begin position="34"/>
        <end position="52"/>
    </location>
</feature>